<dbReference type="STRING" id="78915.A0A4P9XW49"/>
<dbReference type="GO" id="GO:0005829">
    <property type="term" value="C:cytosol"/>
    <property type="evidence" value="ECO:0007669"/>
    <property type="project" value="TreeGrafter"/>
</dbReference>
<feature type="region of interest" description="Disordered" evidence="4">
    <location>
        <begin position="1"/>
        <end position="21"/>
    </location>
</feature>
<dbReference type="InterPro" id="IPR019734">
    <property type="entry name" value="TPR_rpt"/>
</dbReference>
<evidence type="ECO:0000256" key="1">
    <source>
        <dbReference type="ARBA" id="ARBA00022737"/>
    </source>
</evidence>
<evidence type="ECO:0000256" key="4">
    <source>
        <dbReference type="SAM" id="MobiDB-lite"/>
    </source>
</evidence>
<evidence type="ECO:0000313" key="7">
    <source>
        <dbReference type="Proteomes" id="UP000271241"/>
    </source>
</evidence>
<dbReference type="OrthoDB" id="420195at2759"/>
<dbReference type="Gene3D" id="1.25.40.10">
    <property type="entry name" value="Tetratricopeptide repeat domain"/>
    <property type="match status" value="1"/>
</dbReference>
<sequence length="371" mass="41642">MSNTGASAGPQRNRAPDRLDEDRLVEELNRVPLFMQELPEDAGDNVTLQALQALAYDGTPEENAENFKNQGNDCFRLGKSQYKNAIEYYTRALNEKCEDTALNVACLINRAACNLELQNYRRVLNDCAKAITLDAKCVKAYYRSAKACRALEKVENALDACDRGLAIDPENKALLQEKELIRALEKKLADNQAIKKEREDSMRAEQERISQAIQERGLRMITRPPPPDNPHPVHIDPETGNLVWPVFFLYPEYKESDLIAAFDETSTFEDHLQAMFGAGQPPAPWDQAGIYRPELLEVYFETVPLLANNSLGNGGADGGVRDTKLVKVGRRCTLAQVLRHRSFTVVNRIPSFIILPAVSPFKATFLARYAK</sequence>
<dbReference type="PANTHER" id="PTHR46035">
    <property type="entry name" value="TETRATRICOPEPTIDE REPEAT PROTEIN 4"/>
    <property type="match status" value="1"/>
</dbReference>
<dbReference type="EMBL" id="KZ992461">
    <property type="protein sequence ID" value="RKP10262.1"/>
    <property type="molecule type" value="Genomic_DNA"/>
</dbReference>
<dbReference type="Pfam" id="PF18972">
    <property type="entry name" value="Wheel"/>
    <property type="match status" value="1"/>
</dbReference>
<evidence type="ECO:0000256" key="3">
    <source>
        <dbReference type="ARBA" id="ARBA00023602"/>
    </source>
</evidence>
<proteinExistence type="inferred from homology"/>
<gene>
    <name evidence="6" type="ORF">THASP1DRAFT_21997</name>
</gene>
<name>A0A4P9XW49_9FUNG</name>
<dbReference type="GO" id="GO:0051879">
    <property type="term" value="F:Hsp90 protein binding"/>
    <property type="evidence" value="ECO:0007669"/>
    <property type="project" value="InterPro"/>
</dbReference>
<dbReference type="PANTHER" id="PTHR46035:SF1">
    <property type="entry name" value="TETRATRICOPEPTIDE REPEAT PROTEIN 4"/>
    <property type="match status" value="1"/>
</dbReference>
<accession>A0A4P9XW49</accession>
<dbReference type="InterPro" id="IPR011990">
    <property type="entry name" value="TPR-like_helical_dom_sf"/>
</dbReference>
<evidence type="ECO:0000256" key="2">
    <source>
        <dbReference type="ARBA" id="ARBA00022803"/>
    </source>
</evidence>
<dbReference type="SMART" id="SM00028">
    <property type="entry name" value="TPR"/>
    <property type="match status" value="3"/>
</dbReference>
<protein>
    <recommendedName>
        <fullName evidence="5">Cns1/TTC4 wheel domain-containing protein</fullName>
    </recommendedName>
</protein>
<comment type="similarity">
    <text evidence="3">Belongs to the TTC4 family.</text>
</comment>
<dbReference type="GO" id="GO:0006457">
    <property type="term" value="P:protein folding"/>
    <property type="evidence" value="ECO:0007669"/>
    <property type="project" value="TreeGrafter"/>
</dbReference>
<dbReference type="AlphaFoldDB" id="A0A4P9XW49"/>
<organism evidence="6 7">
    <name type="scientific">Thamnocephalis sphaerospora</name>
    <dbReference type="NCBI Taxonomy" id="78915"/>
    <lineage>
        <taxon>Eukaryota</taxon>
        <taxon>Fungi</taxon>
        <taxon>Fungi incertae sedis</taxon>
        <taxon>Zoopagomycota</taxon>
        <taxon>Zoopagomycotina</taxon>
        <taxon>Zoopagomycetes</taxon>
        <taxon>Zoopagales</taxon>
        <taxon>Sigmoideomycetaceae</taxon>
        <taxon>Thamnocephalis</taxon>
    </lineage>
</organism>
<dbReference type="InterPro" id="IPR044059">
    <property type="entry name" value="Csn1/TTC4_wheel"/>
</dbReference>
<reference evidence="7" key="1">
    <citation type="journal article" date="2018" name="Nat. Microbiol.">
        <title>Leveraging single-cell genomics to expand the fungal tree of life.</title>
        <authorList>
            <person name="Ahrendt S.R."/>
            <person name="Quandt C.A."/>
            <person name="Ciobanu D."/>
            <person name="Clum A."/>
            <person name="Salamov A."/>
            <person name="Andreopoulos B."/>
            <person name="Cheng J.F."/>
            <person name="Woyke T."/>
            <person name="Pelin A."/>
            <person name="Henrissat B."/>
            <person name="Reynolds N.K."/>
            <person name="Benny G.L."/>
            <person name="Smith M.E."/>
            <person name="James T.Y."/>
            <person name="Grigoriev I.V."/>
        </authorList>
    </citation>
    <scope>NUCLEOTIDE SEQUENCE [LARGE SCALE GENOMIC DNA]</scope>
    <source>
        <strain evidence="7">RSA 1356</strain>
    </source>
</reference>
<dbReference type="Proteomes" id="UP000271241">
    <property type="component" value="Unassembled WGS sequence"/>
</dbReference>
<dbReference type="CDD" id="cd21380">
    <property type="entry name" value="CTWD_Cns1"/>
    <property type="match status" value="1"/>
</dbReference>
<evidence type="ECO:0000259" key="5">
    <source>
        <dbReference type="Pfam" id="PF18972"/>
    </source>
</evidence>
<dbReference type="GO" id="GO:0005634">
    <property type="term" value="C:nucleus"/>
    <property type="evidence" value="ECO:0007669"/>
    <property type="project" value="TreeGrafter"/>
</dbReference>
<dbReference type="GO" id="GO:0030544">
    <property type="term" value="F:Hsp70 protein binding"/>
    <property type="evidence" value="ECO:0007669"/>
    <property type="project" value="TreeGrafter"/>
</dbReference>
<keyword evidence="2" id="KW-0802">TPR repeat</keyword>
<keyword evidence="1" id="KW-0677">Repeat</keyword>
<dbReference type="SUPFAM" id="SSF48452">
    <property type="entry name" value="TPR-like"/>
    <property type="match status" value="1"/>
</dbReference>
<feature type="domain" description="Cns1/TTC4 wheel" evidence="5">
    <location>
        <begin position="239"/>
        <end position="359"/>
    </location>
</feature>
<evidence type="ECO:0000313" key="6">
    <source>
        <dbReference type="EMBL" id="RKP10262.1"/>
    </source>
</evidence>
<keyword evidence="7" id="KW-1185">Reference proteome</keyword>